<feature type="compositionally biased region" description="Basic and acidic residues" evidence="1">
    <location>
        <begin position="81"/>
        <end position="93"/>
    </location>
</feature>
<feature type="compositionally biased region" description="Basic and acidic residues" evidence="1">
    <location>
        <begin position="57"/>
        <end position="67"/>
    </location>
</feature>
<reference evidence="2" key="1">
    <citation type="submission" date="2022-10" db="EMBL/GenBank/DDBJ databases">
        <title>The complete genomes of actinobacterial strains from the NBC collection.</title>
        <authorList>
            <person name="Joergensen T.S."/>
            <person name="Alvarez Arevalo M."/>
            <person name="Sterndorff E.B."/>
            <person name="Faurdal D."/>
            <person name="Vuksanovic O."/>
            <person name="Mourched A.-S."/>
            <person name="Charusanti P."/>
            <person name="Shaw S."/>
            <person name="Blin K."/>
            <person name="Weber T."/>
        </authorList>
    </citation>
    <scope>NUCLEOTIDE SEQUENCE</scope>
    <source>
        <strain evidence="2">NBC_01401</strain>
        <plasmid evidence="2">unnamed1</plasmid>
    </source>
</reference>
<geneLocation type="plasmid" evidence="2">
    <name>unnamed1</name>
</geneLocation>
<protein>
    <submittedName>
        <fullName evidence="2">DUF1917 domain-containing protein</fullName>
    </submittedName>
</protein>
<evidence type="ECO:0000256" key="1">
    <source>
        <dbReference type="SAM" id="MobiDB-lite"/>
    </source>
</evidence>
<sequence>MLGREDITAFLHRLSFLNQRGDISAYTRFNTVRDVRRVLTRLRTLGLTRQGQPLHGLPDDFALRQEDVPDDPEDSEAGRAANRELTRALNQRE</sequence>
<dbReference type="RefSeq" id="WP_331762987.1">
    <property type="nucleotide sequence ID" value="NZ_CP109536.1"/>
</dbReference>
<feature type="region of interest" description="Disordered" evidence="1">
    <location>
        <begin position="49"/>
        <end position="93"/>
    </location>
</feature>
<dbReference type="AlphaFoldDB" id="A0AAU3H7W4"/>
<accession>A0AAU3H7W4</accession>
<organism evidence="2">
    <name type="scientific">Streptomyces sp. NBC_01401</name>
    <dbReference type="NCBI Taxonomy" id="2903854"/>
    <lineage>
        <taxon>Bacteria</taxon>
        <taxon>Bacillati</taxon>
        <taxon>Actinomycetota</taxon>
        <taxon>Actinomycetes</taxon>
        <taxon>Kitasatosporales</taxon>
        <taxon>Streptomycetaceae</taxon>
        <taxon>Streptomyces</taxon>
    </lineage>
</organism>
<proteinExistence type="predicted"/>
<name>A0AAU3H7W4_9ACTN</name>
<keyword evidence="2" id="KW-0614">Plasmid</keyword>
<evidence type="ECO:0000313" key="2">
    <source>
        <dbReference type="EMBL" id="WTZ00470.1"/>
    </source>
</evidence>
<dbReference type="EMBL" id="CP109536">
    <property type="protein sequence ID" value="WTZ00470.1"/>
    <property type="molecule type" value="Genomic_DNA"/>
</dbReference>
<gene>
    <name evidence="2" type="ORF">OG626_36585</name>
</gene>